<dbReference type="PANTHER" id="PTHR45749">
    <property type="match status" value="1"/>
</dbReference>
<evidence type="ECO:0000259" key="1">
    <source>
        <dbReference type="Pfam" id="PF05699"/>
    </source>
</evidence>
<feature type="domain" description="HAT C-terminal dimerisation" evidence="1">
    <location>
        <begin position="129"/>
        <end position="186"/>
    </location>
</feature>
<comment type="caution">
    <text evidence="2">The sequence shown here is derived from an EMBL/GenBank/DDBJ whole genome shotgun (WGS) entry which is preliminary data.</text>
</comment>
<accession>A0ABQ9I2H7</accession>
<proteinExistence type="predicted"/>
<reference evidence="2 3" key="1">
    <citation type="submission" date="2023-02" db="EMBL/GenBank/DDBJ databases">
        <title>LHISI_Scaffold_Assembly.</title>
        <authorList>
            <person name="Stuart O.P."/>
            <person name="Cleave R."/>
            <person name="Magrath M.J.L."/>
            <person name="Mikheyev A.S."/>
        </authorList>
    </citation>
    <scope>NUCLEOTIDE SEQUENCE [LARGE SCALE GENOMIC DNA]</scope>
    <source>
        <strain evidence="2">Daus_M_001</strain>
        <tissue evidence="2">Leg muscle</tissue>
    </source>
</reference>
<dbReference type="InterPro" id="IPR008906">
    <property type="entry name" value="HATC_C_dom"/>
</dbReference>
<dbReference type="PANTHER" id="PTHR45749:SF21">
    <property type="entry name" value="DUF4371 DOMAIN-CONTAINING PROTEIN"/>
    <property type="match status" value="1"/>
</dbReference>
<evidence type="ECO:0000313" key="3">
    <source>
        <dbReference type="Proteomes" id="UP001159363"/>
    </source>
</evidence>
<dbReference type="Proteomes" id="UP001159363">
    <property type="component" value="Chromosome 3"/>
</dbReference>
<keyword evidence="3" id="KW-1185">Reference proteome</keyword>
<dbReference type="Pfam" id="PF05699">
    <property type="entry name" value="Dimer_Tnp_hAT"/>
    <property type="match status" value="1"/>
</dbReference>
<gene>
    <name evidence="2" type="ORF">PR048_010345</name>
</gene>
<organism evidence="2 3">
    <name type="scientific">Dryococelus australis</name>
    <dbReference type="NCBI Taxonomy" id="614101"/>
    <lineage>
        <taxon>Eukaryota</taxon>
        <taxon>Metazoa</taxon>
        <taxon>Ecdysozoa</taxon>
        <taxon>Arthropoda</taxon>
        <taxon>Hexapoda</taxon>
        <taxon>Insecta</taxon>
        <taxon>Pterygota</taxon>
        <taxon>Neoptera</taxon>
        <taxon>Polyneoptera</taxon>
        <taxon>Phasmatodea</taxon>
        <taxon>Verophasmatodea</taxon>
        <taxon>Anareolatae</taxon>
        <taxon>Phasmatidae</taxon>
        <taxon>Eurycanthinae</taxon>
        <taxon>Dryococelus</taxon>
    </lineage>
</organism>
<name>A0ABQ9I2H7_9NEOP</name>
<dbReference type="EMBL" id="JARBHB010000003">
    <property type="protein sequence ID" value="KAJ8890836.1"/>
    <property type="molecule type" value="Genomic_DNA"/>
</dbReference>
<sequence>MQWAQEIGSPKSKKKFADLAEDLDTKETHNPKPLCLTRWTVRAKAITSVINSYPVIVQFLRSFAESNEDVASIKHGFYTISFLKENVEREKATKMVSIIYGLRWIRRLPACIARRVVQESVLRSTRQWILRSDLIFRSWKNCLLLLVTSITSATAERSFSTLRMLKSYLRTTMTLKRLNSLSILHVYGKLTDDLNIEKLISEFINKNEYRIGMITIETTHTHTHTQSHTHTHTLYTTIYKIRHLVRLTWIL</sequence>
<protein>
    <recommendedName>
        <fullName evidence="1">HAT C-terminal dimerisation domain-containing protein</fullName>
    </recommendedName>
</protein>
<evidence type="ECO:0000313" key="2">
    <source>
        <dbReference type="EMBL" id="KAJ8890836.1"/>
    </source>
</evidence>